<evidence type="ECO:0000313" key="3">
    <source>
        <dbReference type="Proteomes" id="UP000241118"/>
    </source>
</evidence>
<dbReference type="AlphaFoldDB" id="A0A2P8I213"/>
<dbReference type="OrthoDB" id="3374852at2"/>
<gene>
    <name evidence="2" type="ORF">B0I31_113171</name>
</gene>
<dbReference type="Proteomes" id="UP000241118">
    <property type="component" value="Unassembled WGS sequence"/>
</dbReference>
<accession>A0A2P8I213</accession>
<keyword evidence="1" id="KW-0732">Signal</keyword>
<evidence type="ECO:0000313" key="2">
    <source>
        <dbReference type="EMBL" id="PSL52498.1"/>
    </source>
</evidence>
<evidence type="ECO:0000256" key="1">
    <source>
        <dbReference type="SAM" id="SignalP"/>
    </source>
</evidence>
<reference evidence="2 3" key="1">
    <citation type="submission" date="2018-03" db="EMBL/GenBank/DDBJ databases">
        <title>Genomic Encyclopedia of Type Strains, Phase III (KMG-III): the genomes of soil and plant-associated and newly described type strains.</title>
        <authorList>
            <person name="Whitman W."/>
        </authorList>
    </citation>
    <scope>NUCLEOTIDE SEQUENCE [LARGE SCALE GENOMIC DNA]</scope>
    <source>
        <strain evidence="2 3">CGMCC 4.7097</strain>
    </source>
</reference>
<dbReference type="EMBL" id="PYAX01000013">
    <property type="protein sequence ID" value="PSL52498.1"/>
    <property type="molecule type" value="Genomic_DNA"/>
</dbReference>
<protein>
    <recommendedName>
        <fullName evidence="4">Ig-like domain-containing protein</fullName>
    </recommendedName>
</protein>
<feature type="chain" id="PRO_5015199250" description="Ig-like domain-containing protein" evidence="1">
    <location>
        <begin position="33"/>
        <end position="184"/>
    </location>
</feature>
<evidence type="ECO:0008006" key="4">
    <source>
        <dbReference type="Google" id="ProtNLM"/>
    </source>
</evidence>
<organism evidence="2 3">
    <name type="scientific">Saccharothrix carnea</name>
    <dbReference type="NCBI Taxonomy" id="1280637"/>
    <lineage>
        <taxon>Bacteria</taxon>
        <taxon>Bacillati</taxon>
        <taxon>Actinomycetota</taxon>
        <taxon>Actinomycetes</taxon>
        <taxon>Pseudonocardiales</taxon>
        <taxon>Pseudonocardiaceae</taxon>
        <taxon>Saccharothrix</taxon>
    </lineage>
</organism>
<comment type="caution">
    <text evidence="2">The sequence shown here is derived from an EMBL/GenBank/DDBJ whole genome shotgun (WGS) entry which is preliminary data.</text>
</comment>
<proteinExistence type="predicted"/>
<name>A0A2P8I213_SACCR</name>
<keyword evidence="3" id="KW-1185">Reference proteome</keyword>
<dbReference type="RefSeq" id="WP_146174017.1">
    <property type="nucleotide sequence ID" value="NZ_PYAX01000013.1"/>
</dbReference>
<sequence length="184" mass="18531">MIKSLRTFVATLMTLVSALALLVLGPAGTASAGVLDVTCTPPSSNSITYNPPLTRTPQDVTIGVSAQYGPCVSLSNPALTSGHRAISVLSPGFSCLELLNSGSVTFTITWNTGQTSTVSANYSATVVGAALVDVRTGTVTSGLFAGSTVLQTTTGPATDVLLCTAGLGTVSGIYSLVTLEITSL</sequence>
<feature type="signal peptide" evidence="1">
    <location>
        <begin position="1"/>
        <end position="32"/>
    </location>
</feature>